<comment type="caution">
    <text evidence="1">The sequence shown here is derived from an EMBL/GenBank/DDBJ whole genome shotgun (WGS) entry which is preliminary data.</text>
</comment>
<name>A0A934KIS4_9BACT</name>
<accession>A0A934KIS4</accession>
<evidence type="ECO:0000313" key="1">
    <source>
        <dbReference type="EMBL" id="MBJ7608547.1"/>
    </source>
</evidence>
<dbReference type="InterPro" id="IPR019587">
    <property type="entry name" value="Polyketide_cyclase/dehydratase"/>
</dbReference>
<dbReference type="Proteomes" id="UP000614410">
    <property type="component" value="Unassembled WGS sequence"/>
</dbReference>
<dbReference type="InterPro" id="IPR023393">
    <property type="entry name" value="START-like_dom_sf"/>
</dbReference>
<gene>
    <name evidence="1" type="ORF">JF887_03825</name>
</gene>
<reference evidence="1 2" key="1">
    <citation type="submission" date="2020-10" db="EMBL/GenBank/DDBJ databases">
        <title>Ca. Dormibacterota MAGs.</title>
        <authorList>
            <person name="Montgomery K."/>
        </authorList>
    </citation>
    <scope>NUCLEOTIDE SEQUENCE [LARGE SCALE GENOMIC DNA]</scope>
    <source>
        <strain evidence="1">Mitchell_Peninsula_5</strain>
    </source>
</reference>
<proteinExistence type="predicted"/>
<dbReference type="Pfam" id="PF10604">
    <property type="entry name" value="Polyketide_cyc2"/>
    <property type="match status" value="1"/>
</dbReference>
<dbReference type="AlphaFoldDB" id="A0A934KIS4"/>
<organism evidence="1 2">
    <name type="scientific">Candidatus Amunia macphersoniae</name>
    <dbReference type="NCBI Taxonomy" id="3127014"/>
    <lineage>
        <taxon>Bacteria</taxon>
        <taxon>Bacillati</taxon>
        <taxon>Candidatus Dormiibacterota</taxon>
        <taxon>Candidatus Dormibacteria</taxon>
        <taxon>Candidatus Aeolococcales</taxon>
        <taxon>Candidatus Aeolococcaceae</taxon>
        <taxon>Candidatus Amunia</taxon>
    </lineage>
</organism>
<sequence length="146" mass="15623">MLAGSYSVTVARPAGLVFEHIADGTRNPTWRGHITEMVVVSGEGGAGSVWRQVTRGAGGRLLELEYRVTACEPPHRFAFVLVSGPMKGSGEYTLTEPAAGETVVTLELSLTPRGLMPGLTGLTRRQMATELDSLDRLRELFSAPAP</sequence>
<protein>
    <submittedName>
        <fullName evidence="1">SRPBCC family protein</fullName>
    </submittedName>
</protein>
<dbReference type="Gene3D" id="3.30.530.20">
    <property type="match status" value="1"/>
</dbReference>
<evidence type="ECO:0000313" key="2">
    <source>
        <dbReference type="Proteomes" id="UP000614410"/>
    </source>
</evidence>
<dbReference type="EMBL" id="JAEKNN010000018">
    <property type="protein sequence ID" value="MBJ7608547.1"/>
    <property type="molecule type" value="Genomic_DNA"/>
</dbReference>
<dbReference type="SUPFAM" id="SSF55961">
    <property type="entry name" value="Bet v1-like"/>
    <property type="match status" value="1"/>
</dbReference>